<accession>A0A0N4ZGH0</accession>
<evidence type="ECO:0000313" key="2">
    <source>
        <dbReference type="WBParaSite" id="PTRK_0000687900.1"/>
    </source>
</evidence>
<reference evidence="2" key="1">
    <citation type="submission" date="2017-02" db="UniProtKB">
        <authorList>
            <consortium name="WormBaseParasite"/>
        </authorList>
    </citation>
    <scope>IDENTIFICATION</scope>
</reference>
<evidence type="ECO:0000313" key="1">
    <source>
        <dbReference type="Proteomes" id="UP000038045"/>
    </source>
</evidence>
<name>A0A0N4ZGH0_PARTI</name>
<dbReference type="WBParaSite" id="PTRK_0000687900.1">
    <property type="protein sequence ID" value="PTRK_0000687900.1"/>
    <property type="gene ID" value="PTRK_0000687900"/>
</dbReference>
<protein>
    <submittedName>
        <fullName evidence="2">VHS domain-containing protein</fullName>
    </submittedName>
</protein>
<proteinExistence type="predicted"/>
<dbReference type="Proteomes" id="UP000038045">
    <property type="component" value="Unplaced"/>
</dbReference>
<organism evidence="1 2">
    <name type="scientific">Parastrongyloides trichosuri</name>
    <name type="common">Possum-specific nematode worm</name>
    <dbReference type="NCBI Taxonomy" id="131310"/>
    <lineage>
        <taxon>Eukaryota</taxon>
        <taxon>Metazoa</taxon>
        <taxon>Ecdysozoa</taxon>
        <taxon>Nematoda</taxon>
        <taxon>Chromadorea</taxon>
        <taxon>Rhabditida</taxon>
        <taxon>Tylenchina</taxon>
        <taxon>Panagrolaimomorpha</taxon>
        <taxon>Strongyloidoidea</taxon>
        <taxon>Strongyloididae</taxon>
        <taxon>Parastrongyloides</taxon>
    </lineage>
</organism>
<dbReference type="AlphaFoldDB" id="A0A0N4ZGH0"/>
<keyword evidence="1" id="KW-1185">Reference proteome</keyword>
<sequence length="414" mass="48856">MNEIQSAVRNLIITYDYKKNELDRRNLEVLRQQIFNSGNQCEVDKFLAEYLIRYSCKNNLNYRIATMMIADHFLTIRQMFPLFYLSYSCVFLEKVVMLDLPSIKNVNKESYENMKKNGRIIIDKWVKELTGKYPKLEAIIDVLEEYDKKKKLEQDEEDKKEYSIFMRRCELAEKHYNEIHGKMINVFKVMNDLMEKLIPNELKNMLEKDNSLSKNNDITSNINLAKAHGYDINTKIEVFLKKDCFKIDITDENREIFTELKKEYKVCCSVAKSLTRKVDRLNGSKNKYEIQLTDKCSMLREKIRRYIQKCNDLGIDRFTVDEEDLGNKEESDDSDFEDIDMDTLDDAPLKKIKKVEEGESIKGNITKAGHIDTLKYNPNIKYDVDSNNVNVKVKTSGDVNKRLYVCFYVSLMFY</sequence>